<evidence type="ECO:0000313" key="5">
    <source>
        <dbReference type="EMBL" id="RZU53906.1"/>
    </source>
</evidence>
<dbReference type="PANTHER" id="PTHR32208">
    <property type="entry name" value="SECRETED PROTEIN-RELATED"/>
    <property type="match status" value="1"/>
</dbReference>
<dbReference type="GO" id="GO:0005975">
    <property type="term" value="P:carbohydrate metabolic process"/>
    <property type="evidence" value="ECO:0007669"/>
    <property type="project" value="UniProtKB-ARBA"/>
</dbReference>
<dbReference type="InterPro" id="IPR011043">
    <property type="entry name" value="Gal_Oxase/kelch_b-propeller"/>
</dbReference>
<dbReference type="PANTHER" id="PTHR32208:SF21">
    <property type="entry name" value="LOW QUALITY PROTEIN: ALDEHYDE OXIDASE GLOX-LIKE"/>
    <property type="match status" value="1"/>
</dbReference>
<dbReference type="InterPro" id="IPR037293">
    <property type="entry name" value="Gal_Oxidase_central_sf"/>
</dbReference>
<feature type="domain" description="Glyoxal oxidase N-terminal" evidence="2">
    <location>
        <begin position="281"/>
        <end position="548"/>
    </location>
</feature>
<proteinExistence type="predicted"/>
<dbReference type="SUPFAM" id="SSF81296">
    <property type="entry name" value="E set domains"/>
    <property type="match status" value="1"/>
</dbReference>
<dbReference type="InterPro" id="IPR009880">
    <property type="entry name" value="Glyoxal_oxidase_N"/>
</dbReference>
<comment type="caution">
    <text evidence="5">The sequence shown here is derived from an EMBL/GenBank/DDBJ whole genome shotgun (WGS) entry which is preliminary data.</text>
</comment>
<dbReference type="OrthoDB" id="2795102at2"/>
<evidence type="ECO:0000256" key="1">
    <source>
        <dbReference type="ARBA" id="ARBA00022729"/>
    </source>
</evidence>
<dbReference type="Pfam" id="PF07250">
    <property type="entry name" value="Glyoxal_oxid_N"/>
    <property type="match status" value="1"/>
</dbReference>
<keyword evidence="6" id="KW-1185">Reference proteome</keyword>
<evidence type="ECO:0000313" key="6">
    <source>
        <dbReference type="Proteomes" id="UP000292564"/>
    </source>
</evidence>
<dbReference type="Pfam" id="PF21110">
    <property type="entry name" value="GlxA"/>
    <property type="match status" value="1"/>
</dbReference>
<dbReference type="InterPro" id="IPR013783">
    <property type="entry name" value="Ig-like_fold"/>
</dbReference>
<dbReference type="AlphaFoldDB" id="A0A4V2G7U3"/>
<evidence type="ECO:0000259" key="3">
    <source>
        <dbReference type="Pfam" id="PF09118"/>
    </source>
</evidence>
<dbReference type="CDD" id="cd02851">
    <property type="entry name" value="E_set_GO_C"/>
    <property type="match status" value="1"/>
</dbReference>
<dbReference type="EMBL" id="SHKY01000001">
    <property type="protein sequence ID" value="RZU53906.1"/>
    <property type="molecule type" value="Genomic_DNA"/>
</dbReference>
<gene>
    <name evidence="5" type="ORF">EV385_5840</name>
</gene>
<keyword evidence="1" id="KW-0732">Signal</keyword>
<evidence type="ECO:0000259" key="4">
    <source>
        <dbReference type="Pfam" id="PF21110"/>
    </source>
</evidence>
<accession>A0A4V2G7U3</accession>
<feature type="domain" description="GlxA-like beta barrel" evidence="4">
    <location>
        <begin position="152"/>
        <end position="253"/>
    </location>
</feature>
<organism evidence="5 6">
    <name type="scientific">Krasilnikovia cinnamomea</name>
    <dbReference type="NCBI Taxonomy" id="349313"/>
    <lineage>
        <taxon>Bacteria</taxon>
        <taxon>Bacillati</taxon>
        <taxon>Actinomycetota</taxon>
        <taxon>Actinomycetes</taxon>
        <taxon>Micromonosporales</taxon>
        <taxon>Micromonosporaceae</taxon>
        <taxon>Krasilnikovia</taxon>
    </lineage>
</organism>
<dbReference type="Gene3D" id="2.60.40.10">
    <property type="entry name" value="Immunoglobulins"/>
    <property type="match status" value="1"/>
</dbReference>
<reference evidence="5 6" key="1">
    <citation type="submission" date="2019-02" db="EMBL/GenBank/DDBJ databases">
        <title>Sequencing the genomes of 1000 actinobacteria strains.</title>
        <authorList>
            <person name="Klenk H.-P."/>
        </authorList>
    </citation>
    <scope>NUCLEOTIDE SEQUENCE [LARGE SCALE GENOMIC DNA]</scope>
    <source>
        <strain evidence="5 6">DSM 45162</strain>
    </source>
</reference>
<dbReference type="InterPro" id="IPR049305">
    <property type="entry name" value="GlxA-like_b-barrel"/>
</dbReference>
<dbReference type="InterPro" id="IPR014756">
    <property type="entry name" value="Ig_E-set"/>
</dbReference>
<dbReference type="RefSeq" id="WP_130512346.1">
    <property type="nucleotide sequence ID" value="NZ_SHKY01000001.1"/>
</dbReference>
<name>A0A4V2G7U3_9ACTN</name>
<dbReference type="Proteomes" id="UP000292564">
    <property type="component" value="Unassembled WGS sequence"/>
</dbReference>
<dbReference type="InterPro" id="IPR015202">
    <property type="entry name" value="GO-like_E_set"/>
</dbReference>
<dbReference type="SUPFAM" id="SSF50965">
    <property type="entry name" value="Galactose oxidase, central domain"/>
    <property type="match status" value="1"/>
</dbReference>
<feature type="domain" description="Galactose oxidase-like Early set" evidence="3">
    <location>
        <begin position="554"/>
        <end position="648"/>
    </location>
</feature>
<evidence type="ECO:0000259" key="2">
    <source>
        <dbReference type="Pfam" id="PF07250"/>
    </source>
</evidence>
<dbReference type="Gene3D" id="2.130.10.80">
    <property type="entry name" value="Galactose oxidase/kelch, beta-propeller"/>
    <property type="match status" value="2"/>
</dbReference>
<sequence length="649" mass="71137">MRQRTRPALARRLGNSLVAVLVLGILAVVNRPMVAAAAEALHDFTINRPDYKARYGHWAHLPVPANFRINAIHAALLHTGKVLIIAGSGNNREAFEAGTFRTVLYDPATEKFSEVPTPTDVFCAGHTFLPNGNLLIAGGTERYEVLPENIEHAYGVMKLKNESVTGGPRAFAKGTKLRSQGGYEYRTRDDVILPAATQMKHGGKVMTHAGEVEVFVDAIEKGNAPIVTAPQQYIVEGLTGADRRNIYGLADKITREKQEYGGDKESYEFDPLTERYVRVGDMVKNRWYPTLAELPNGDVLAVSGLDEFGRMIPGDNEKYIASQKRWVDAPELQRTFPTYPALHLMENGNLFYSGSNAGYGSDTVGRTPGVWNVRNNRFTEVPGLRDPRLTETSTSVLLAPAQDQKVMILGGGGIGESEVSTRRTDIIDLKQPKPRYQPGPDLPAPARYLSAVLLPDDTVFTTGGSSGYRGGRYGNLTRSDLYNAQIYRPSDNAFATAAESRVGRNYHAEAILLPDGRVVTMGSDPLYDEAGKGPGTFEKRIEVYSPPYLYQGERPTITSGPQRVQRGTTVRFGTPQPARITKARLVRPSAVTHVLDVDQRSVALDVTPKAGGVDLSIPKAKGLAPSGWYMLFLLDDKQVPSVARWVRVS</sequence>
<protein>
    <submittedName>
        <fullName evidence="5">Uncharacterized protein DUF1929</fullName>
    </submittedName>
</protein>
<dbReference type="Pfam" id="PF09118">
    <property type="entry name" value="GO-like_E_set"/>
    <property type="match status" value="1"/>
</dbReference>